<dbReference type="InterPro" id="IPR025886">
    <property type="entry name" value="PP2-like"/>
</dbReference>
<dbReference type="CDD" id="cd22162">
    <property type="entry name" value="F-box_AtSKIP3-like"/>
    <property type="match status" value="1"/>
</dbReference>
<name>A0A811PI66_9POAL</name>
<evidence type="ECO:0000259" key="1">
    <source>
        <dbReference type="Pfam" id="PF00646"/>
    </source>
</evidence>
<dbReference type="PANTHER" id="PTHR32278:SF137">
    <property type="entry name" value="F-BOX DOMAIN-CONTAINING PROTEIN"/>
    <property type="match status" value="1"/>
</dbReference>
<keyword evidence="3" id="KW-1185">Reference proteome</keyword>
<feature type="domain" description="F-box" evidence="1">
    <location>
        <begin position="16"/>
        <end position="56"/>
    </location>
</feature>
<evidence type="ECO:0000313" key="2">
    <source>
        <dbReference type="EMBL" id="CAD6241774.1"/>
    </source>
</evidence>
<dbReference type="Proteomes" id="UP000604825">
    <property type="component" value="Unassembled WGS sequence"/>
</dbReference>
<proteinExistence type="predicted"/>
<accession>A0A811PI66</accession>
<dbReference type="AlphaFoldDB" id="A0A811PI66"/>
<dbReference type="Pfam" id="PF14299">
    <property type="entry name" value="PP2"/>
    <property type="match status" value="1"/>
</dbReference>
<dbReference type="Pfam" id="PF00646">
    <property type="entry name" value="F-box"/>
    <property type="match status" value="1"/>
</dbReference>
<dbReference type="InterPro" id="IPR036047">
    <property type="entry name" value="F-box-like_dom_sf"/>
</dbReference>
<gene>
    <name evidence="2" type="ORF">NCGR_LOCUS27448</name>
</gene>
<dbReference type="PANTHER" id="PTHR32278">
    <property type="entry name" value="F-BOX DOMAIN-CONTAINING PROTEIN"/>
    <property type="match status" value="1"/>
</dbReference>
<dbReference type="InterPro" id="IPR001810">
    <property type="entry name" value="F-box_dom"/>
</dbReference>
<protein>
    <recommendedName>
        <fullName evidence="1">F-box domain-containing protein</fullName>
    </recommendedName>
</protein>
<dbReference type="OrthoDB" id="1927826at2759"/>
<organism evidence="2 3">
    <name type="scientific">Miscanthus lutarioriparius</name>
    <dbReference type="NCBI Taxonomy" id="422564"/>
    <lineage>
        <taxon>Eukaryota</taxon>
        <taxon>Viridiplantae</taxon>
        <taxon>Streptophyta</taxon>
        <taxon>Embryophyta</taxon>
        <taxon>Tracheophyta</taxon>
        <taxon>Spermatophyta</taxon>
        <taxon>Magnoliopsida</taxon>
        <taxon>Liliopsida</taxon>
        <taxon>Poales</taxon>
        <taxon>Poaceae</taxon>
        <taxon>PACMAD clade</taxon>
        <taxon>Panicoideae</taxon>
        <taxon>Andropogonodae</taxon>
        <taxon>Andropogoneae</taxon>
        <taxon>Saccharinae</taxon>
        <taxon>Miscanthus</taxon>
    </lineage>
</organism>
<reference evidence="2" key="1">
    <citation type="submission" date="2020-10" db="EMBL/GenBank/DDBJ databases">
        <authorList>
            <person name="Han B."/>
            <person name="Lu T."/>
            <person name="Zhao Q."/>
            <person name="Huang X."/>
            <person name="Zhao Y."/>
        </authorList>
    </citation>
    <scope>NUCLEOTIDE SEQUENCE</scope>
</reference>
<evidence type="ECO:0000313" key="3">
    <source>
        <dbReference type="Proteomes" id="UP000604825"/>
    </source>
</evidence>
<comment type="caution">
    <text evidence="2">The sequence shown here is derived from an EMBL/GenBank/DDBJ whole genome shotgun (WGS) entry which is preliminary data.</text>
</comment>
<sequence length="299" mass="32476">MMESVATATTIACEIARLPVDLISALIARTGPRDACRAAVVSPTFHTAADSDIVWNSFLPSNLPLSALGELSPLAPSKKALFMQLFDGPVLLADGLTSIWLDKETGAMCYMLSARKLNIDWSEVPIAGYGWIPINYRWIPITGSRIFSDAAKCWSGLRMEIHGKINSSMLSKHTTYTAYIVLGVDDGCCCFGSCQKTPVTISLGGRMSTRDVLLDSHDLEHLHSWQMRRGGISRACGALLGYPRFSSQRADGWMELELGDFHSGEGDDGEVSISLVDTSFRRSGLIVLGIEIIAKGQEA</sequence>
<dbReference type="EMBL" id="CAJGYO010000007">
    <property type="protein sequence ID" value="CAD6241774.1"/>
    <property type="molecule type" value="Genomic_DNA"/>
</dbReference>
<dbReference type="SUPFAM" id="SSF81383">
    <property type="entry name" value="F-box domain"/>
    <property type="match status" value="1"/>
</dbReference>